<name>A0A5J5BX29_9ASTE</name>
<proteinExistence type="predicted"/>
<dbReference type="AlphaFoldDB" id="A0A5J5BX29"/>
<organism evidence="2 3">
    <name type="scientific">Nyssa sinensis</name>
    <dbReference type="NCBI Taxonomy" id="561372"/>
    <lineage>
        <taxon>Eukaryota</taxon>
        <taxon>Viridiplantae</taxon>
        <taxon>Streptophyta</taxon>
        <taxon>Embryophyta</taxon>
        <taxon>Tracheophyta</taxon>
        <taxon>Spermatophyta</taxon>
        <taxon>Magnoliopsida</taxon>
        <taxon>eudicotyledons</taxon>
        <taxon>Gunneridae</taxon>
        <taxon>Pentapetalae</taxon>
        <taxon>asterids</taxon>
        <taxon>Cornales</taxon>
        <taxon>Nyssaceae</taxon>
        <taxon>Nyssa</taxon>
    </lineage>
</organism>
<protein>
    <recommendedName>
        <fullName evidence="4">Ty3 transposon capsid-like protein domain-containing protein</fullName>
    </recommendedName>
</protein>
<evidence type="ECO:0000313" key="3">
    <source>
        <dbReference type="Proteomes" id="UP000325577"/>
    </source>
</evidence>
<evidence type="ECO:0000256" key="1">
    <source>
        <dbReference type="SAM" id="MobiDB-lite"/>
    </source>
</evidence>
<feature type="region of interest" description="Disordered" evidence="1">
    <location>
        <begin position="175"/>
        <end position="197"/>
    </location>
</feature>
<dbReference type="EMBL" id="CM018032">
    <property type="protein sequence ID" value="KAA8547499.1"/>
    <property type="molecule type" value="Genomic_DNA"/>
</dbReference>
<sequence>MNARFDQLLVQKNFEQGENSIGQSGAKKETSSNRSVIPKFTKLEFSKYRGGEDPTSWVCRAEQFFEYQQIEHEEWVSLATYHLEGEAQLWYQLLKKDGETITWPLLKEVRDYQTQFEKLLARARKLTPTQHVSCFISGLKESIRIEVQASRPTTLSATVGLARLYEAKLTTASKHSTPPMKVHRPFPTVPDGRRPTIRKFSPTEIEERRKQGLCFHCNDKYRPRHLCKKLFILEACYPDDVVEDCGETIEFDEEAAMENIDEAPTISLHAISGTHTPKQ</sequence>
<dbReference type="OrthoDB" id="1938922at2759"/>
<dbReference type="Proteomes" id="UP000325577">
    <property type="component" value="Linkage Group LG1"/>
</dbReference>
<keyword evidence="3" id="KW-1185">Reference proteome</keyword>
<evidence type="ECO:0000313" key="2">
    <source>
        <dbReference type="EMBL" id="KAA8547499.1"/>
    </source>
</evidence>
<accession>A0A5J5BX29</accession>
<evidence type="ECO:0008006" key="4">
    <source>
        <dbReference type="Google" id="ProtNLM"/>
    </source>
</evidence>
<gene>
    <name evidence="2" type="ORF">F0562_003928</name>
</gene>
<reference evidence="2 3" key="1">
    <citation type="submission" date="2019-09" db="EMBL/GenBank/DDBJ databases">
        <title>A chromosome-level genome assembly of the Chinese tupelo Nyssa sinensis.</title>
        <authorList>
            <person name="Yang X."/>
            <person name="Kang M."/>
            <person name="Yang Y."/>
            <person name="Xiong H."/>
            <person name="Wang M."/>
            <person name="Zhang Z."/>
            <person name="Wang Z."/>
            <person name="Wu H."/>
            <person name="Ma T."/>
            <person name="Liu J."/>
            <person name="Xi Z."/>
        </authorList>
    </citation>
    <scope>NUCLEOTIDE SEQUENCE [LARGE SCALE GENOMIC DNA]</scope>
    <source>
        <strain evidence="2">J267</strain>
        <tissue evidence="2">Leaf</tissue>
    </source>
</reference>